<dbReference type="Gramene" id="OIW12870">
    <property type="protein sequence ID" value="OIW12870"/>
    <property type="gene ID" value="TanjilG_24803"/>
</dbReference>
<keyword evidence="2" id="KW-1185">Reference proteome</keyword>
<protein>
    <submittedName>
        <fullName evidence="1">Uncharacterized protein</fullName>
    </submittedName>
</protein>
<dbReference type="Proteomes" id="UP000188354">
    <property type="component" value="Chromosome LG04"/>
</dbReference>
<sequence length="101" mass="11233">MDNLSSDAITLNGYYGAQQNVQGLVQLNLMEPPHDSYYVNQQSMQGLGPLNSMAPSHDGFFRTQQNIHGLGGQLEFRPTTTFGYSLQDEPEPQFHGNSSRN</sequence>
<reference evidence="1 2" key="1">
    <citation type="journal article" date="2017" name="Plant Biotechnol. J.">
        <title>A comprehensive draft genome sequence for lupin (Lupinus angustifolius), an emerging health food: insights into plant-microbe interactions and legume evolution.</title>
        <authorList>
            <person name="Hane J.K."/>
            <person name="Ming Y."/>
            <person name="Kamphuis L.G."/>
            <person name="Nelson M.N."/>
            <person name="Garg G."/>
            <person name="Atkins C.A."/>
            <person name="Bayer P.E."/>
            <person name="Bravo A."/>
            <person name="Bringans S."/>
            <person name="Cannon S."/>
            <person name="Edwards D."/>
            <person name="Foley R."/>
            <person name="Gao L.L."/>
            <person name="Harrison M.J."/>
            <person name="Huang W."/>
            <person name="Hurgobin B."/>
            <person name="Li S."/>
            <person name="Liu C.W."/>
            <person name="McGrath A."/>
            <person name="Morahan G."/>
            <person name="Murray J."/>
            <person name="Weller J."/>
            <person name="Jian J."/>
            <person name="Singh K.B."/>
        </authorList>
    </citation>
    <scope>NUCLEOTIDE SEQUENCE [LARGE SCALE GENOMIC DNA]</scope>
    <source>
        <strain evidence="2">cv. Tanjil</strain>
        <tissue evidence="1">Whole plant</tissue>
    </source>
</reference>
<evidence type="ECO:0000313" key="2">
    <source>
        <dbReference type="Proteomes" id="UP000188354"/>
    </source>
</evidence>
<accession>A0A4P1RLC2</accession>
<dbReference type="STRING" id="3871.A0A4P1RLC2"/>
<dbReference type="EMBL" id="CM007364">
    <property type="protein sequence ID" value="OIW12870.1"/>
    <property type="molecule type" value="Genomic_DNA"/>
</dbReference>
<gene>
    <name evidence="1" type="ORF">TanjilG_24803</name>
</gene>
<organism evidence="1 2">
    <name type="scientific">Lupinus angustifolius</name>
    <name type="common">Narrow-leaved blue lupine</name>
    <dbReference type="NCBI Taxonomy" id="3871"/>
    <lineage>
        <taxon>Eukaryota</taxon>
        <taxon>Viridiplantae</taxon>
        <taxon>Streptophyta</taxon>
        <taxon>Embryophyta</taxon>
        <taxon>Tracheophyta</taxon>
        <taxon>Spermatophyta</taxon>
        <taxon>Magnoliopsida</taxon>
        <taxon>eudicotyledons</taxon>
        <taxon>Gunneridae</taxon>
        <taxon>Pentapetalae</taxon>
        <taxon>rosids</taxon>
        <taxon>fabids</taxon>
        <taxon>Fabales</taxon>
        <taxon>Fabaceae</taxon>
        <taxon>Papilionoideae</taxon>
        <taxon>50 kb inversion clade</taxon>
        <taxon>genistoids sensu lato</taxon>
        <taxon>core genistoids</taxon>
        <taxon>Genisteae</taxon>
        <taxon>Lupinus</taxon>
    </lineage>
</organism>
<evidence type="ECO:0000313" key="1">
    <source>
        <dbReference type="EMBL" id="OIW12870.1"/>
    </source>
</evidence>
<name>A0A4P1RLC2_LUPAN</name>
<proteinExistence type="predicted"/>
<dbReference type="AlphaFoldDB" id="A0A4P1RLC2"/>